<protein>
    <submittedName>
        <fullName evidence="3">Uncharacterized protein</fullName>
    </submittedName>
</protein>
<dbReference type="AlphaFoldDB" id="A0A921ZDZ1"/>
<feature type="coiled-coil region" evidence="1">
    <location>
        <begin position="75"/>
        <end position="109"/>
    </location>
</feature>
<sequence length="215" mass="24616">MNESLQKEIIAKDREIQRLNKDVQQYEQTILNLRGELSLTKYHTPDVSKKDAEVMAGMCCTGTECGDWEPVKDVTELMKEETRQYQERLQKMEENLKNSTSNVHALRKVNILLAEEMRIMRHVNSILDQQTRNDMIRGQFKDEIIKHIRRQLKQAKAMARESALNSHEGSKTTAPTNEPNGLCVSVQPRFAAHAPFSGDSDPNPQGRWDAPTTPE</sequence>
<keyword evidence="1" id="KW-0175">Coiled coil</keyword>
<dbReference type="Proteomes" id="UP000791440">
    <property type="component" value="Unassembled WGS sequence"/>
</dbReference>
<proteinExistence type="predicted"/>
<reference evidence="3" key="1">
    <citation type="journal article" date="2016" name="Insect Biochem. Mol. Biol.">
        <title>Multifaceted biological insights from a draft genome sequence of the tobacco hornworm moth, Manduca sexta.</title>
        <authorList>
            <person name="Kanost M.R."/>
            <person name="Arrese E.L."/>
            <person name="Cao X."/>
            <person name="Chen Y.R."/>
            <person name="Chellapilla S."/>
            <person name="Goldsmith M.R."/>
            <person name="Grosse-Wilde E."/>
            <person name="Heckel D.G."/>
            <person name="Herndon N."/>
            <person name="Jiang H."/>
            <person name="Papanicolaou A."/>
            <person name="Qu J."/>
            <person name="Soulages J.L."/>
            <person name="Vogel H."/>
            <person name="Walters J."/>
            <person name="Waterhouse R.M."/>
            <person name="Ahn S.J."/>
            <person name="Almeida F.C."/>
            <person name="An C."/>
            <person name="Aqrawi P."/>
            <person name="Bretschneider A."/>
            <person name="Bryant W.B."/>
            <person name="Bucks S."/>
            <person name="Chao H."/>
            <person name="Chevignon G."/>
            <person name="Christen J.M."/>
            <person name="Clarke D.F."/>
            <person name="Dittmer N.T."/>
            <person name="Ferguson L.C.F."/>
            <person name="Garavelou S."/>
            <person name="Gordon K.H.J."/>
            <person name="Gunaratna R.T."/>
            <person name="Han Y."/>
            <person name="Hauser F."/>
            <person name="He Y."/>
            <person name="Heidel-Fischer H."/>
            <person name="Hirsh A."/>
            <person name="Hu Y."/>
            <person name="Jiang H."/>
            <person name="Kalra D."/>
            <person name="Klinner C."/>
            <person name="Konig C."/>
            <person name="Kovar C."/>
            <person name="Kroll A.R."/>
            <person name="Kuwar S.S."/>
            <person name="Lee S.L."/>
            <person name="Lehman R."/>
            <person name="Li K."/>
            <person name="Li Z."/>
            <person name="Liang H."/>
            <person name="Lovelace S."/>
            <person name="Lu Z."/>
            <person name="Mansfield J.H."/>
            <person name="McCulloch K.J."/>
            <person name="Mathew T."/>
            <person name="Morton B."/>
            <person name="Muzny D.M."/>
            <person name="Neunemann D."/>
            <person name="Ongeri F."/>
            <person name="Pauchet Y."/>
            <person name="Pu L.L."/>
            <person name="Pyrousis I."/>
            <person name="Rao X.J."/>
            <person name="Redding A."/>
            <person name="Roesel C."/>
            <person name="Sanchez-Gracia A."/>
            <person name="Schaack S."/>
            <person name="Shukla A."/>
            <person name="Tetreau G."/>
            <person name="Wang Y."/>
            <person name="Xiong G.H."/>
            <person name="Traut W."/>
            <person name="Walsh T.K."/>
            <person name="Worley K.C."/>
            <person name="Wu D."/>
            <person name="Wu W."/>
            <person name="Wu Y.Q."/>
            <person name="Zhang X."/>
            <person name="Zou Z."/>
            <person name="Zucker H."/>
            <person name="Briscoe A.D."/>
            <person name="Burmester T."/>
            <person name="Clem R.J."/>
            <person name="Feyereisen R."/>
            <person name="Grimmelikhuijzen C.J.P."/>
            <person name="Hamodrakas S.J."/>
            <person name="Hansson B.S."/>
            <person name="Huguet E."/>
            <person name="Jermiin L.S."/>
            <person name="Lan Q."/>
            <person name="Lehman H.K."/>
            <person name="Lorenzen M."/>
            <person name="Merzendorfer H."/>
            <person name="Michalopoulos I."/>
            <person name="Morton D.B."/>
            <person name="Muthukrishnan S."/>
            <person name="Oakeshott J.G."/>
            <person name="Palmer W."/>
            <person name="Park Y."/>
            <person name="Passarelli A.L."/>
            <person name="Rozas J."/>
            <person name="Schwartz L.M."/>
            <person name="Smith W."/>
            <person name="Southgate A."/>
            <person name="Vilcinskas A."/>
            <person name="Vogt R."/>
            <person name="Wang P."/>
            <person name="Werren J."/>
            <person name="Yu X.Q."/>
            <person name="Zhou J.J."/>
            <person name="Brown S.J."/>
            <person name="Scherer S.E."/>
            <person name="Richards S."/>
            <person name="Blissard G.W."/>
        </authorList>
    </citation>
    <scope>NUCLEOTIDE SEQUENCE</scope>
</reference>
<accession>A0A921ZDZ1</accession>
<dbReference type="EMBL" id="JH668484">
    <property type="protein sequence ID" value="KAG6455184.1"/>
    <property type="molecule type" value="Genomic_DNA"/>
</dbReference>
<feature type="region of interest" description="Disordered" evidence="2">
    <location>
        <begin position="157"/>
        <end position="215"/>
    </location>
</feature>
<name>A0A921ZDZ1_MANSE</name>
<keyword evidence="4" id="KW-1185">Reference proteome</keyword>
<reference evidence="3" key="2">
    <citation type="submission" date="2020-12" db="EMBL/GenBank/DDBJ databases">
        <authorList>
            <person name="Kanost M."/>
        </authorList>
    </citation>
    <scope>NUCLEOTIDE SEQUENCE</scope>
</reference>
<organism evidence="3 4">
    <name type="scientific">Manduca sexta</name>
    <name type="common">Tobacco hawkmoth</name>
    <name type="synonym">Tobacco hornworm</name>
    <dbReference type="NCBI Taxonomy" id="7130"/>
    <lineage>
        <taxon>Eukaryota</taxon>
        <taxon>Metazoa</taxon>
        <taxon>Ecdysozoa</taxon>
        <taxon>Arthropoda</taxon>
        <taxon>Hexapoda</taxon>
        <taxon>Insecta</taxon>
        <taxon>Pterygota</taxon>
        <taxon>Neoptera</taxon>
        <taxon>Endopterygota</taxon>
        <taxon>Lepidoptera</taxon>
        <taxon>Glossata</taxon>
        <taxon>Ditrysia</taxon>
        <taxon>Bombycoidea</taxon>
        <taxon>Sphingidae</taxon>
        <taxon>Sphinginae</taxon>
        <taxon>Sphingini</taxon>
        <taxon>Manduca</taxon>
    </lineage>
</organism>
<evidence type="ECO:0000256" key="1">
    <source>
        <dbReference type="SAM" id="Coils"/>
    </source>
</evidence>
<comment type="caution">
    <text evidence="3">The sequence shown here is derived from an EMBL/GenBank/DDBJ whole genome shotgun (WGS) entry which is preliminary data.</text>
</comment>
<feature type="compositionally biased region" description="Polar residues" evidence="2">
    <location>
        <begin position="163"/>
        <end position="179"/>
    </location>
</feature>
<evidence type="ECO:0000313" key="3">
    <source>
        <dbReference type="EMBL" id="KAG6455184.1"/>
    </source>
</evidence>
<evidence type="ECO:0000256" key="2">
    <source>
        <dbReference type="SAM" id="MobiDB-lite"/>
    </source>
</evidence>
<gene>
    <name evidence="3" type="ORF">O3G_MSEX009078</name>
</gene>
<evidence type="ECO:0000313" key="4">
    <source>
        <dbReference type="Proteomes" id="UP000791440"/>
    </source>
</evidence>
<feature type="coiled-coil region" evidence="1">
    <location>
        <begin position="2"/>
        <end position="36"/>
    </location>
</feature>